<sequence>SLTILLWNANGLNAHRNELNTLLHDRRIDVALLTETHFTSRSHFYIPDYITYRTDHPDDTSHGGAAILVRNTLCHHLLPSTSTDYLQSTIISLTTHTYNFNIAAVYCPPSKSINQHQLTSFFTSLGPKFLSGGDYNAKHPQWGCRTTNPRGQVLLNVLSTKGYGYITPNEPTYWPTSRTKLPDILDFFITSQISHHFEISTLTDLSSDHSPVLITLDTRPFLKPPKLSLITGPVDWKKFQSILEDKINLLTPLKTTENIDHAVQHLTWSIQTSIWHSTLHFPIQHPTNTSNLPLYIRTLIMDKRRARAKWQRTRYPSDRRIYNRLTHLLKTELGHLQEERFHDFTTSLTTEDKSLWTATKRILSYKPPPSPLRLDNGSWAVSDEEKASLFASHLSTVFNAHPDLTDLLFEETIKSELDTPLPLSLPPKPFTPSDVQFIIRHLSLKKAPGFDLITANILRHLPKKAIVYLTTIYNSVLRTTYFPIQWKFSLIRPIPKPQKPHHLPNSYRPISLLPVLGKILEKLLLKHILPILEDINIIPDHQFGFRRQHSTVQQCHRVVDIISSSLEKKECCSGVFLDVKQAFDRVWHPGLLWKLKDVLPFTYYLILKSYLSNRYFQVQIGTALSPFHLAKAGVPQGSILGPILYTIYTADIPTHPETVLLTYADDTAILSTHHDPVIAHRNLQTHLCSLENWFKKWKIKLNEAKSQNINFTLRRITLPPTFYNLLPIPTTNVVRYLGLFIDKRLTWNPHTRLKRTELNRRYRLLKRLLDHRSKLSLDNKRLIYTSILKPIWTYGIELWGSAKRSNLQRIQSLQSKILRTIVNAPFYVSNLTIHTDIELPFVKQVARARYKKFHENLQCHSNLLVRHLSSRTIPNNPPRRLKRHWPRDFLSSGESDLDQY</sequence>
<dbReference type="Pfam" id="PF14529">
    <property type="entry name" value="Exo_endo_phos_2"/>
    <property type="match status" value="1"/>
</dbReference>
<dbReference type="InterPro" id="IPR043502">
    <property type="entry name" value="DNA/RNA_pol_sf"/>
</dbReference>
<dbReference type="SUPFAM" id="SSF56672">
    <property type="entry name" value="DNA/RNA polymerases"/>
    <property type="match status" value="1"/>
</dbReference>
<proteinExistence type="evidence at transcript level"/>
<reference evidence="2" key="1">
    <citation type="journal article" date="2015" name="J. Med. Entomol.">
        <title>A Deep Insight Into the Sialotranscriptome of the Chagas Disease Vector, Panstrongylus megistus (Hemiptera: Heteroptera).</title>
        <authorList>
            <person name="Ribeiro J.M."/>
            <person name="Schwarz A."/>
            <person name="Francischetti I.M."/>
        </authorList>
    </citation>
    <scope>NUCLEOTIDE SEQUENCE</scope>
    <source>
        <tissue evidence="2">Salivary glands</tissue>
    </source>
</reference>
<name>A0A069DX78_9HEMI</name>
<dbReference type="Pfam" id="PF00078">
    <property type="entry name" value="RVT_1"/>
    <property type="match status" value="1"/>
</dbReference>
<keyword evidence="2" id="KW-0695">RNA-directed DNA polymerase</keyword>
<dbReference type="PANTHER" id="PTHR36688:SF1">
    <property type="entry name" value="ENDONUCLEASE_EXONUCLEASE_PHOSPHATASE DOMAIN-CONTAINING PROTEIN"/>
    <property type="match status" value="1"/>
</dbReference>
<dbReference type="InterPro" id="IPR000477">
    <property type="entry name" value="RT_dom"/>
</dbReference>
<dbReference type="GO" id="GO:0003964">
    <property type="term" value="F:RNA-directed DNA polymerase activity"/>
    <property type="evidence" value="ECO:0007669"/>
    <property type="project" value="UniProtKB-KW"/>
</dbReference>
<dbReference type="AlphaFoldDB" id="A0A069DX78"/>
<dbReference type="CDD" id="cd01650">
    <property type="entry name" value="RT_nLTR_like"/>
    <property type="match status" value="1"/>
</dbReference>
<dbReference type="EMBL" id="GBGD01000389">
    <property type="protein sequence ID" value="JAC88500.1"/>
    <property type="molecule type" value="mRNA"/>
</dbReference>
<dbReference type="InterPro" id="IPR052560">
    <property type="entry name" value="RdDP_mobile_element"/>
</dbReference>
<evidence type="ECO:0000313" key="2">
    <source>
        <dbReference type="EMBL" id="JAC88500.1"/>
    </source>
</evidence>
<keyword evidence="2" id="KW-0548">Nucleotidyltransferase</keyword>
<keyword evidence="2" id="KW-0808">Transferase</keyword>
<evidence type="ECO:0000259" key="1">
    <source>
        <dbReference type="PROSITE" id="PS50878"/>
    </source>
</evidence>
<dbReference type="Gene3D" id="3.60.10.10">
    <property type="entry name" value="Endonuclease/exonuclease/phosphatase"/>
    <property type="match status" value="1"/>
</dbReference>
<protein>
    <submittedName>
        <fullName evidence="2">Putative rna-directed dna polymerase from mobile element jockey-like protein</fullName>
    </submittedName>
</protein>
<dbReference type="InterPro" id="IPR005135">
    <property type="entry name" value="Endo/exonuclease/phosphatase"/>
</dbReference>
<dbReference type="InterPro" id="IPR036691">
    <property type="entry name" value="Endo/exonu/phosph_ase_sf"/>
</dbReference>
<feature type="non-terminal residue" evidence="2">
    <location>
        <position position="1"/>
    </location>
</feature>
<accession>A0A069DX78</accession>
<dbReference type="PANTHER" id="PTHR36688">
    <property type="entry name" value="ENDO/EXONUCLEASE/PHOSPHATASE DOMAIN-CONTAINING PROTEIN"/>
    <property type="match status" value="1"/>
</dbReference>
<dbReference type="PROSITE" id="PS50878">
    <property type="entry name" value="RT_POL"/>
    <property type="match status" value="1"/>
</dbReference>
<feature type="domain" description="Reverse transcriptase" evidence="1">
    <location>
        <begin position="475"/>
        <end position="741"/>
    </location>
</feature>
<dbReference type="SUPFAM" id="SSF56219">
    <property type="entry name" value="DNase I-like"/>
    <property type="match status" value="1"/>
</dbReference>
<organism evidence="2">
    <name type="scientific">Panstrongylus megistus</name>
    <dbReference type="NCBI Taxonomy" id="65343"/>
    <lineage>
        <taxon>Eukaryota</taxon>
        <taxon>Metazoa</taxon>
        <taxon>Ecdysozoa</taxon>
        <taxon>Arthropoda</taxon>
        <taxon>Hexapoda</taxon>
        <taxon>Insecta</taxon>
        <taxon>Pterygota</taxon>
        <taxon>Neoptera</taxon>
        <taxon>Paraneoptera</taxon>
        <taxon>Hemiptera</taxon>
        <taxon>Heteroptera</taxon>
        <taxon>Panheteroptera</taxon>
        <taxon>Cimicomorpha</taxon>
        <taxon>Reduviidae</taxon>
        <taxon>Triatominae</taxon>
        <taxon>Panstrongylus</taxon>
    </lineage>
</organism>